<feature type="region of interest" description="Disordered" evidence="1">
    <location>
        <begin position="132"/>
        <end position="243"/>
    </location>
</feature>
<dbReference type="AlphaFoldDB" id="A0A543B0D4"/>
<evidence type="ECO:0000256" key="1">
    <source>
        <dbReference type="SAM" id="MobiDB-lite"/>
    </source>
</evidence>
<keyword evidence="2" id="KW-0472">Membrane</keyword>
<feature type="compositionally biased region" description="Basic and acidic residues" evidence="1">
    <location>
        <begin position="135"/>
        <end position="146"/>
    </location>
</feature>
<evidence type="ECO:0000313" key="4">
    <source>
        <dbReference type="Proteomes" id="UP000317043"/>
    </source>
</evidence>
<dbReference type="InParanoid" id="A0A543B0D4"/>
<evidence type="ECO:0000313" key="3">
    <source>
        <dbReference type="EMBL" id="TQL78295.1"/>
    </source>
</evidence>
<proteinExistence type="predicted"/>
<dbReference type="Proteomes" id="UP000317043">
    <property type="component" value="Unassembled WGS sequence"/>
</dbReference>
<dbReference type="RefSeq" id="WP_142042518.1">
    <property type="nucleotide sequence ID" value="NZ_JBHTGS010000004.1"/>
</dbReference>
<keyword evidence="2" id="KW-1133">Transmembrane helix</keyword>
<keyword evidence="4" id="KW-1185">Reference proteome</keyword>
<dbReference type="EMBL" id="VFOW01000001">
    <property type="protein sequence ID" value="TQL78295.1"/>
    <property type="molecule type" value="Genomic_DNA"/>
</dbReference>
<feature type="transmembrane region" description="Helical" evidence="2">
    <location>
        <begin position="7"/>
        <end position="28"/>
    </location>
</feature>
<feature type="compositionally biased region" description="Polar residues" evidence="1">
    <location>
        <begin position="190"/>
        <end position="207"/>
    </location>
</feature>
<name>A0A543B0D4_9ACTN</name>
<organism evidence="3 4">
    <name type="scientific">Stackebrandtia endophytica</name>
    <dbReference type="NCBI Taxonomy" id="1496996"/>
    <lineage>
        <taxon>Bacteria</taxon>
        <taxon>Bacillati</taxon>
        <taxon>Actinomycetota</taxon>
        <taxon>Actinomycetes</taxon>
        <taxon>Glycomycetales</taxon>
        <taxon>Glycomycetaceae</taxon>
        <taxon>Stackebrandtia</taxon>
    </lineage>
</organism>
<feature type="compositionally biased region" description="Polar residues" evidence="1">
    <location>
        <begin position="151"/>
        <end position="160"/>
    </location>
</feature>
<sequence>MRHIASLFAGIIIAPIAWLLIGAAQIGLNPSAYELDGGAPGRFLAIAMFVVAGALLGLIAVTRLSPAGPILAGLVFIGGFFVFRGGIAAVHLPDAMTNDLLPRESAIIAGETGMVLVIGALLLTSALIPSRWRGKQSEEEPERADLDTASLAGTTLTPQDTPEAGVPFTGSTRPEDNPADGYDERPVNPFDTTPPAQQQPVTASQRSPYADDAYGSDGYDYESDQAAAGQQRYSEQRYGGGYR</sequence>
<evidence type="ECO:0000256" key="2">
    <source>
        <dbReference type="SAM" id="Phobius"/>
    </source>
</evidence>
<feature type="transmembrane region" description="Helical" evidence="2">
    <location>
        <begin position="68"/>
        <end position="87"/>
    </location>
</feature>
<comment type="caution">
    <text evidence="3">The sequence shown here is derived from an EMBL/GenBank/DDBJ whole genome shotgun (WGS) entry which is preliminary data.</text>
</comment>
<protein>
    <submittedName>
        <fullName evidence="3">Uncharacterized protein</fullName>
    </submittedName>
</protein>
<feature type="transmembrane region" description="Helical" evidence="2">
    <location>
        <begin position="40"/>
        <end position="61"/>
    </location>
</feature>
<accession>A0A543B0D4</accession>
<gene>
    <name evidence="3" type="ORF">FB566_3878</name>
</gene>
<keyword evidence="2" id="KW-0812">Transmembrane</keyword>
<dbReference type="OrthoDB" id="3403858at2"/>
<feature type="transmembrane region" description="Helical" evidence="2">
    <location>
        <begin position="107"/>
        <end position="128"/>
    </location>
</feature>
<reference evidence="3 4" key="1">
    <citation type="submission" date="2019-06" db="EMBL/GenBank/DDBJ databases">
        <title>Sequencing the genomes of 1000 actinobacteria strains.</title>
        <authorList>
            <person name="Klenk H.-P."/>
        </authorList>
    </citation>
    <scope>NUCLEOTIDE SEQUENCE [LARGE SCALE GENOMIC DNA]</scope>
    <source>
        <strain evidence="3 4">DSM 45928</strain>
    </source>
</reference>